<dbReference type="Gene3D" id="3.80.10.10">
    <property type="entry name" value="Ribonuclease Inhibitor"/>
    <property type="match status" value="1"/>
</dbReference>
<dbReference type="EMBL" id="KQ965731">
    <property type="protein sequence ID" value="KXS22266.1"/>
    <property type="molecule type" value="Genomic_DNA"/>
</dbReference>
<feature type="domain" description="F-box" evidence="2">
    <location>
        <begin position="39"/>
        <end position="75"/>
    </location>
</feature>
<dbReference type="InterPro" id="IPR001810">
    <property type="entry name" value="F-box_dom"/>
</dbReference>
<dbReference type="CDD" id="cd09917">
    <property type="entry name" value="F-box_SF"/>
    <property type="match status" value="1"/>
</dbReference>
<proteinExistence type="predicted"/>
<evidence type="ECO:0000256" key="1">
    <source>
        <dbReference type="SAM" id="MobiDB-lite"/>
    </source>
</evidence>
<dbReference type="InterPro" id="IPR036047">
    <property type="entry name" value="F-box-like_dom_sf"/>
</dbReference>
<protein>
    <recommendedName>
        <fullName evidence="2">F-box domain-containing protein</fullName>
    </recommendedName>
</protein>
<dbReference type="SUPFAM" id="SSF52047">
    <property type="entry name" value="RNI-like"/>
    <property type="match status" value="1"/>
</dbReference>
<name>A0A139AZU9_GONPJ</name>
<feature type="region of interest" description="Disordered" evidence="1">
    <location>
        <begin position="1"/>
        <end position="27"/>
    </location>
</feature>
<dbReference type="Proteomes" id="UP000070544">
    <property type="component" value="Unassembled WGS sequence"/>
</dbReference>
<keyword evidence="4" id="KW-1185">Reference proteome</keyword>
<evidence type="ECO:0000313" key="3">
    <source>
        <dbReference type="EMBL" id="KXS22266.1"/>
    </source>
</evidence>
<dbReference type="InterPro" id="IPR032675">
    <property type="entry name" value="LRR_dom_sf"/>
</dbReference>
<dbReference type="SUPFAM" id="SSF81383">
    <property type="entry name" value="F-box domain"/>
    <property type="match status" value="1"/>
</dbReference>
<dbReference type="AlphaFoldDB" id="A0A139AZU9"/>
<dbReference type="Pfam" id="PF12937">
    <property type="entry name" value="F-box-like"/>
    <property type="match status" value="1"/>
</dbReference>
<dbReference type="Gene3D" id="1.20.1280.50">
    <property type="match status" value="1"/>
</dbReference>
<sequence>MMTRGSKRAPPRTAPKPGDTAASAKHALGSAAQTVMRTPELVANILSHASKKDLCRFALVCKSFHPPSTSLLWRTWTISSDPHGRRRLLAFLTAGPRTKALIRPVSVRVQIQTPPPNPAESVQAPMMGQMGPQGGGGGVLAAVVAVAGAAAGVGAPISAMAGQVMGSFEAAGAMGNLTAVAEGGPAMSPPVAEVISEIAGGVRSWVIDGLPPDLFSVWATLVNGPNCLDLRVNAWPDGAQPWINYLFARCPNLRHLELDEGAEGVVLRADLPRLERLVILGPLPIGEALKIGAYANLKRLMISYVESMDGIPALHTLRQLEYLMLTFVKLDWASVIRPLLRALGKQLRALDLSPDPDDRVELDAGRVDDVCSLCPGVEQLALDNYAGPRRLSIPARLFLRLKGLRTLSILGGGGFHFNQEDKRMIEAVIEDRNDPTLAGASVSASRLAKRQTKPVRFFYWWDSEETLAGCAPRRSQESAWGTDEDWELMCD</sequence>
<feature type="compositionally biased region" description="Basic residues" evidence="1">
    <location>
        <begin position="1"/>
        <end position="10"/>
    </location>
</feature>
<organism evidence="3 4">
    <name type="scientific">Gonapodya prolifera (strain JEL478)</name>
    <name type="common">Monoblepharis prolifera</name>
    <dbReference type="NCBI Taxonomy" id="1344416"/>
    <lineage>
        <taxon>Eukaryota</taxon>
        <taxon>Fungi</taxon>
        <taxon>Fungi incertae sedis</taxon>
        <taxon>Chytridiomycota</taxon>
        <taxon>Chytridiomycota incertae sedis</taxon>
        <taxon>Monoblepharidomycetes</taxon>
        <taxon>Monoblepharidales</taxon>
        <taxon>Gonapodyaceae</taxon>
        <taxon>Gonapodya</taxon>
    </lineage>
</organism>
<accession>A0A139AZU9</accession>
<evidence type="ECO:0000313" key="4">
    <source>
        <dbReference type="Proteomes" id="UP000070544"/>
    </source>
</evidence>
<reference evidence="3 4" key="1">
    <citation type="journal article" date="2015" name="Genome Biol. Evol.">
        <title>Phylogenomic analyses indicate that early fungi evolved digesting cell walls of algal ancestors of land plants.</title>
        <authorList>
            <person name="Chang Y."/>
            <person name="Wang S."/>
            <person name="Sekimoto S."/>
            <person name="Aerts A.L."/>
            <person name="Choi C."/>
            <person name="Clum A."/>
            <person name="LaButti K.M."/>
            <person name="Lindquist E.A."/>
            <person name="Yee Ngan C."/>
            <person name="Ohm R.A."/>
            <person name="Salamov A.A."/>
            <person name="Grigoriev I.V."/>
            <person name="Spatafora J.W."/>
            <person name="Berbee M.L."/>
        </authorList>
    </citation>
    <scope>NUCLEOTIDE SEQUENCE [LARGE SCALE GENOMIC DNA]</scope>
    <source>
        <strain evidence="3 4">JEL478</strain>
    </source>
</reference>
<evidence type="ECO:0000259" key="2">
    <source>
        <dbReference type="Pfam" id="PF12937"/>
    </source>
</evidence>
<gene>
    <name evidence="3" type="ORF">M427DRAFT_141799</name>
</gene>